<protein>
    <submittedName>
        <fullName evidence="1">Uncharacterized protein</fullName>
    </submittedName>
</protein>
<dbReference type="AlphaFoldDB" id="A0A975B2G4"/>
<dbReference type="EMBL" id="CP046072">
    <property type="protein sequence ID" value="QSZ42885.1"/>
    <property type="molecule type" value="Genomic_DNA"/>
</dbReference>
<organism evidence="1 2">
    <name type="scientific">Sulfurimonas aquatica</name>
    <dbReference type="NCBI Taxonomy" id="2672570"/>
    <lineage>
        <taxon>Bacteria</taxon>
        <taxon>Pseudomonadati</taxon>
        <taxon>Campylobacterota</taxon>
        <taxon>Epsilonproteobacteria</taxon>
        <taxon>Campylobacterales</taxon>
        <taxon>Sulfurimonadaceae</taxon>
        <taxon>Sulfurimonas</taxon>
    </lineage>
</organism>
<dbReference type="KEGG" id="saqt:GJV85_12455"/>
<evidence type="ECO:0000313" key="1">
    <source>
        <dbReference type="EMBL" id="QSZ42885.1"/>
    </source>
</evidence>
<accession>A0A975B2G4</accession>
<reference evidence="1" key="1">
    <citation type="submission" date="2019-11" db="EMBL/GenBank/DDBJ databases">
        <authorList>
            <person name="Kojima H."/>
        </authorList>
    </citation>
    <scope>NUCLEOTIDE SEQUENCE</scope>
    <source>
        <strain evidence="1">H1576</strain>
    </source>
</reference>
<dbReference type="RefSeq" id="WP_207561696.1">
    <property type="nucleotide sequence ID" value="NZ_CP046072.1"/>
</dbReference>
<reference evidence="1" key="2">
    <citation type="submission" date="2021-04" db="EMBL/GenBank/DDBJ databases">
        <title>Isolation and characterization of a novel species of the genus Sulfurimonas.</title>
        <authorList>
            <person name="Fukui M."/>
        </authorList>
    </citation>
    <scope>NUCLEOTIDE SEQUENCE</scope>
    <source>
        <strain evidence="1">H1576</strain>
    </source>
</reference>
<evidence type="ECO:0000313" key="2">
    <source>
        <dbReference type="Proteomes" id="UP000671852"/>
    </source>
</evidence>
<sequence>MNNFEAKYIKISLKYLDDKLKNLHISKDTKVTQSDKKASTLNRFVAAVFKK</sequence>
<name>A0A975B2G4_9BACT</name>
<gene>
    <name evidence="1" type="ORF">GJV85_12455</name>
</gene>
<keyword evidence="2" id="KW-1185">Reference proteome</keyword>
<proteinExistence type="predicted"/>
<dbReference type="Proteomes" id="UP000671852">
    <property type="component" value="Chromosome"/>
</dbReference>